<proteinExistence type="predicted"/>
<organism evidence="1 2">
    <name type="scientific">Saccharopolyspora dendranthemae</name>
    <dbReference type="NCBI Taxonomy" id="1181886"/>
    <lineage>
        <taxon>Bacteria</taxon>
        <taxon>Bacillati</taxon>
        <taxon>Actinomycetota</taxon>
        <taxon>Actinomycetes</taxon>
        <taxon>Pseudonocardiales</taxon>
        <taxon>Pseudonocardiaceae</taxon>
        <taxon>Saccharopolyspora</taxon>
    </lineage>
</organism>
<comment type="caution">
    <text evidence="1">The sequence shown here is derived from an EMBL/GenBank/DDBJ whole genome shotgun (WGS) entry which is preliminary data.</text>
</comment>
<dbReference type="Gene3D" id="3.10.450.50">
    <property type="match status" value="1"/>
</dbReference>
<dbReference type="AlphaFoldDB" id="A0A561TZI3"/>
<evidence type="ECO:0000313" key="2">
    <source>
        <dbReference type="Proteomes" id="UP000316184"/>
    </source>
</evidence>
<accession>A0A561TZI3</accession>
<name>A0A561TZI3_9PSEU</name>
<dbReference type="Proteomes" id="UP000316184">
    <property type="component" value="Unassembled WGS sequence"/>
</dbReference>
<reference evidence="1 2" key="1">
    <citation type="submission" date="2019-06" db="EMBL/GenBank/DDBJ databases">
        <title>Sequencing the genomes of 1000 actinobacteria strains.</title>
        <authorList>
            <person name="Klenk H.-P."/>
        </authorList>
    </citation>
    <scope>NUCLEOTIDE SEQUENCE [LARGE SCALE GENOMIC DNA]</scope>
    <source>
        <strain evidence="1 2">DSM 46699</strain>
    </source>
</reference>
<dbReference type="EMBL" id="VIWX01000007">
    <property type="protein sequence ID" value="TWF92524.1"/>
    <property type="molecule type" value="Genomic_DNA"/>
</dbReference>
<protein>
    <submittedName>
        <fullName evidence="1">SEC-C motif-containing protein</fullName>
    </submittedName>
</protein>
<gene>
    <name evidence="1" type="ORF">FHU35_17167</name>
</gene>
<dbReference type="Pfam" id="PF02810">
    <property type="entry name" value="SEC-C"/>
    <property type="match status" value="1"/>
</dbReference>
<sequence length="319" mass="34955">MTDSAKLHAQYAAALEEDAAGSDNPCAELVDASGQWHLADDHERELSAVTRAFEADDDSGPLSGRGAYIAYLLTHGRAEEATPLLDELRRKPSEVAMTYMDVHAGYAAIGRASEGLRWLNAGANHIVPSLDEPLDATDQGYDLLLERKRARSDANLPADALDEFLDQCVEYNQEVSDGIQQLSGDGGDLDGLVDADGNLMLRHYAVPLWTAEEFARSTHEHPEWWEEGATHESYRRQVEEELGAVTKGACLVPTTVDAVEAYLRANGQRLDSSIEAPDDYAFEEAHKGNYLPWPPGRNDACWCDSGRKYKKCCGAPGFA</sequence>
<evidence type="ECO:0000313" key="1">
    <source>
        <dbReference type="EMBL" id="TWF92524.1"/>
    </source>
</evidence>
<dbReference type="InterPro" id="IPR004027">
    <property type="entry name" value="SEC_C_motif"/>
</dbReference>
<dbReference type="OrthoDB" id="3343588at2"/>
<dbReference type="SUPFAM" id="SSF103642">
    <property type="entry name" value="Sec-C motif"/>
    <property type="match status" value="1"/>
</dbReference>
<keyword evidence="2" id="KW-1185">Reference proteome</keyword>
<dbReference type="RefSeq" id="WP_145745022.1">
    <property type="nucleotide sequence ID" value="NZ_VIWX01000007.1"/>
</dbReference>